<protein>
    <recommendedName>
        <fullName evidence="3">Multidrug transporter</fullName>
    </recommendedName>
</protein>
<evidence type="ECO:0000313" key="2">
    <source>
        <dbReference type="Proteomes" id="UP000282106"/>
    </source>
</evidence>
<evidence type="ECO:0000313" key="1">
    <source>
        <dbReference type="EMBL" id="ROH89106.1"/>
    </source>
</evidence>
<dbReference type="AlphaFoldDB" id="A0A3N0V8H3"/>
<organism evidence="1 2">
    <name type="scientific">Stagnimonas aquatica</name>
    <dbReference type="NCBI Taxonomy" id="2689987"/>
    <lineage>
        <taxon>Bacteria</taxon>
        <taxon>Pseudomonadati</taxon>
        <taxon>Pseudomonadota</taxon>
        <taxon>Gammaproteobacteria</taxon>
        <taxon>Nevskiales</taxon>
        <taxon>Nevskiaceae</taxon>
        <taxon>Stagnimonas</taxon>
    </lineage>
</organism>
<dbReference type="RefSeq" id="WP_123212128.1">
    <property type="nucleotide sequence ID" value="NZ_RJVO01000005.1"/>
</dbReference>
<name>A0A3N0V8H3_9GAMM</name>
<evidence type="ECO:0008006" key="3">
    <source>
        <dbReference type="Google" id="ProtNLM"/>
    </source>
</evidence>
<dbReference type="EMBL" id="RJVO01000005">
    <property type="protein sequence ID" value="ROH89106.1"/>
    <property type="molecule type" value="Genomic_DNA"/>
</dbReference>
<proteinExistence type="predicted"/>
<reference evidence="1 2" key="1">
    <citation type="submission" date="2018-10" db="EMBL/GenBank/DDBJ databases">
        <authorList>
            <person name="Chen W.-M."/>
        </authorList>
    </citation>
    <scope>NUCLEOTIDE SEQUENCE [LARGE SCALE GENOMIC DNA]</scope>
    <source>
        <strain evidence="1 2">THS-13</strain>
    </source>
</reference>
<dbReference type="InterPro" id="IPR010836">
    <property type="entry name" value="SapC"/>
</dbReference>
<gene>
    <name evidence="1" type="ORF">ED208_11900</name>
</gene>
<sequence>MAALQFLAPPGYGKLVPLDRQRHGTLGLPAAEQFQWCAQLNAVHLNAPEFAKAAADYPIAFVRDEDSGEFAPVAVLGLRSRQNLFVNALGQWRRHSYVPATVRRYPFCIAEIPQPEGAPQRLVCVEEEKLARGGTPLFAADGSPSEAWQQTQRLLEAIEGARLQTRVLCRRMEALGLLTPFDALALPRQGQRMRLQGLFRVDEERLQAVPGRDLRTLMRKNELRAIYAHLLSLENFARLMDYALEQDAADAAPG</sequence>
<keyword evidence="2" id="KW-1185">Reference proteome</keyword>
<dbReference type="Proteomes" id="UP000282106">
    <property type="component" value="Unassembled WGS sequence"/>
</dbReference>
<dbReference type="InParanoid" id="A0A3N0V8H3"/>
<accession>A0A3N0V8H3</accession>
<comment type="caution">
    <text evidence="1">The sequence shown here is derived from an EMBL/GenBank/DDBJ whole genome shotgun (WGS) entry which is preliminary data.</text>
</comment>
<dbReference type="Pfam" id="PF07277">
    <property type="entry name" value="SapC"/>
    <property type="match status" value="1"/>
</dbReference>